<keyword evidence="2 8" id="KW-0378">Hydrolase</keyword>
<evidence type="ECO:0000313" key="9">
    <source>
        <dbReference type="Proteomes" id="UP001325680"/>
    </source>
</evidence>
<sequence length="743" mass="85583">MYKLLTSILVLAVLSVQAQDYKPAPVSLSTKWGREVRPDNVWQQHPRPQMQRVAWQNLNGLWNYSIQKKGAAKPTQYDSKILVPFAIESSLSGVGKPLLPEQELWYNRNFSIPADWADKNIILHFEAVDWETKVWVNGKQVITHKGGSDPFQVNITPYLKGKGEQEIVVSVWDPTDTDLQARGKQVLDPQGIWYKAVSGIWQTVWLEAVSKEHIVNVYPMPDVDRSRVYFTFQAENLTRSHELNISIKNGNVVVKDTTFFFQNSVILPIPDAKLWTPADPQLYYTTITIKKKGKIVDQFNTYFALRKINMIKDKNGYMRLALNNKPVFHLGTLDQGWWPDGLLTPPSETAMMFDIVKLKEMGFNTIRKHIKVEPSRYYYMTDSIGMLVWQDMPSGFKGTNDLSFVKHDNPQDWVRPQESAAQFEKEWKAIIDHLRFFPSIAMWVPFNEGWGQYDTRRIAAWTQQYDRTRLVDAPSGWTDRGVGDVLDVHQYPGPAMGVVDQNPWRAMVLGEFGGLGLVVKDHIWDPNKRNWGYKTYTESDTLIKEYTELMHNVALMVKRGLSAAIYTQTTDVEGEVNGLITYDREVVKIPEALLKQVHQPIYNDADGRILFVNQRTEMDRPFIFSSHQQPAADWLTGPVKFEKSKQPVEVKKGNNVYLYQDIDFGKVPEGLGLKLYASGDVKIFINGELVWQEKDVRTRRHSDDINLTSFMHLIKQWNNRIAIEVTGATRDGIIDFSLYQWLK</sequence>
<feature type="chain" id="PRO_5046881718" evidence="4">
    <location>
        <begin position="19"/>
        <end position="743"/>
    </location>
</feature>
<dbReference type="SUPFAM" id="SSF49785">
    <property type="entry name" value="Galactose-binding domain-like"/>
    <property type="match status" value="1"/>
</dbReference>
<dbReference type="InterPro" id="IPR006103">
    <property type="entry name" value="Glyco_hydro_2_cat"/>
</dbReference>
<evidence type="ECO:0000313" key="8">
    <source>
        <dbReference type="EMBL" id="WQD36282.1"/>
    </source>
</evidence>
<dbReference type="RefSeq" id="WP_211316361.1">
    <property type="nucleotide sequence ID" value="NZ_CP139960.1"/>
</dbReference>
<dbReference type="Proteomes" id="UP001325680">
    <property type="component" value="Chromosome"/>
</dbReference>
<dbReference type="InterPro" id="IPR051913">
    <property type="entry name" value="GH2_Domain-Containing"/>
</dbReference>
<dbReference type="PANTHER" id="PTHR42732:SF2">
    <property type="entry name" value="BETA-MANNOSIDASE"/>
    <property type="match status" value="1"/>
</dbReference>
<dbReference type="GO" id="GO:0016787">
    <property type="term" value="F:hydrolase activity"/>
    <property type="evidence" value="ECO:0007669"/>
    <property type="project" value="UniProtKB-KW"/>
</dbReference>
<dbReference type="InterPro" id="IPR006104">
    <property type="entry name" value="Glyco_hydro_2_N"/>
</dbReference>
<gene>
    <name evidence="8" type="ORF">U0035_11470</name>
</gene>
<dbReference type="InterPro" id="IPR008979">
    <property type="entry name" value="Galactose-bd-like_sf"/>
</dbReference>
<name>A0ABZ0W1B9_9BACT</name>
<protein>
    <submittedName>
        <fullName evidence="8">Glycoside hydrolase family 2 TIM barrel-domain containing protein</fullName>
    </submittedName>
</protein>
<dbReference type="InterPro" id="IPR006102">
    <property type="entry name" value="Ig-like_GH2"/>
</dbReference>
<dbReference type="InterPro" id="IPR017853">
    <property type="entry name" value="GH"/>
</dbReference>
<dbReference type="SUPFAM" id="SSF49303">
    <property type="entry name" value="beta-Galactosidase/glucuronidase domain"/>
    <property type="match status" value="1"/>
</dbReference>
<evidence type="ECO:0000256" key="2">
    <source>
        <dbReference type="ARBA" id="ARBA00022801"/>
    </source>
</evidence>
<dbReference type="Pfam" id="PF02836">
    <property type="entry name" value="Glyco_hydro_2_C"/>
    <property type="match status" value="1"/>
</dbReference>
<evidence type="ECO:0000256" key="4">
    <source>
        <dbReference type="SAM" id="SignalP"/>
    </source>
</evidence>
<reference evidence="8 9" key="1">
    <citation type="submission" date="2023-12" db="EMBL/GenBank/DDBJ databases">
        <title>Genome sequencing and assembly of bacterial species from a model synthetic community.</title>
        <authorList>
            <person name="Hogle S.L."/>
        </authorList>
    </citation>
    <scope>NUCLEOTIDE SEQUENCE [LARGE SCALE GENOMIC DNA]</scope>
    <source>
        <strain evidence="8 9">HAMBI_3031</strain>
    </source>
</reference>
<evidence type="ECO:0000259" key="5">
    <source>
        <dbReference type="Pfam" id="PF00703"/>
    </source>
</evidence>
<evidence type="ECO:0000256" key="3">
    <source>
        <dbReference type="ARBA" id="ARBA00023295"/>
    </source>
</evidence>
<dbReference type="Gene3D" id="2.60.120.260">
    <property type="entry name" value="Galactose-binding domain-like"/>
    <property type="match status" value="1"/>
</dbReference>
<feature type="signal peptide" evidence="4">
    <location>
        <begin position="1"/>
        <end position="18"/>
    </location>
</feature>
<accession>A0ABZ0W1B9</accession>
<dbReference type="InterPro" id="IPR036156">
    <property type="entry name" value="Beta-gal/glucu_dom_sf"/>
</dbReference>
<keyword evidence="9" id="KW-1185">Reference proteome</keyword>
<dbReference type="Pfam" id="PF00703">
    <property type="entry name" value="Glyco_hydro_2"/>
    <property type="match status" value="1"/>
</dbReference>
<keyword evidence="4" id="KW-0732">Signal</keyword>
<dbReference type="SUPFAM" id="SSF51445">
    <property type="entry name" value="(Trans)glycosidases"/>
    <property type="match status" value="1"/>
</dbReference>
<dbReference type="PANTHER" id="PTHR42732">
    <property type="entry name" value="BETA-GALACTOSIDASE"/>
    <property type="match status" value="1"/>
</dbReference>
<organism evidence="8 9">
    <name type="scientific">Niabella yanshanensis</name>
    <dbReference type="NCBI Taxonomy" id="577386"/>
    <lineage>
        <taxon>Bacteria</taxon>
        <taxon>Pseudomonadati</taxon>
        <taxon>Bacteroidota</taxon>
        <taxon>Chitinophagia</taxon>
        <taxon>Chitinophagales</taxon>
        <taxon>Chitinophagaceae</taxon>
        <taxon>Niabella</taxon>
    </lineage>
</organism>
<feature type="domain" description="Glycosyl hydrolases family 2 sugar binding" evidence="7">
    <location>
        <begin position="103"/>
        <end position="206"/>
    </location>
</feature>
<keyword evidence="3" id="KW-0326">Glycosidase</keyword>
<feature type="domain" description="Glycoside hydrolase family 2 immunoglobulin-like beta-sandwich" evidence="5">
    <location>
        <begin position="213"/>
        <end position="306"/>
    </location>
</feature>
<dbReference type="Pfam" id="PF02837">
    <property type="entry name" value="Glyco_hydro_2_N"/>
    <property type="match status" value="1"/>
</dbReference>
<evidence type="ECO:0000259" key="7">
    <source>
        <dbReference type="Pfam" id="PF02837"/>
    </source>
</evidence>
<dbReference type="Gene3D" id="2.60.40.10">
    <property type="entry name" value="Immunoglobulins"/>
    <property type="match status" value="1"/>
</dbReference>
<dbReference type="EMBL" id="CP139960">
    <property type="protein sequence ID" value="WQD36282.1"/>
    <property type="molecule type" value="Genomic_DNA"/>
</dbReference>
<evidence type="ECO:0000259" key="6">
    <source>
        <dbReference type="Pfam" id="PF02836"/>
    </source>
</evidence>
<dbReference type="InterPro" id="IPR013783">
    <property type="entry name" value="Ig-like_fold"/>
</dbReference>
<comment type="similarity">
    <text evidence="1">Belongs to the glycosyl hydrolase 2 family.</text>
</comment>
<feature type="domain" description="Glycoside hydrolase family 2 catalytic" evidence="6">
    <location>
        <begin position="348"/>
        <end position="476"/>
    </location>
</feature>
<dbReference type="Gene3D" id="3.20.20.80">
    <property type="entry name" value="Glycosidases"/>
    <property type="match status" value="1"/>
</dbReference>
<evidence type="ECO:0000256" key="1">
    <source>
        <dbReference type="ARBA" id="ARBA00007401"/>
    </source>
</evidence>
<proteinExistence type="inferred from homology"/>